<feature type="domain" description="PAC" evidence="4">
    <location>
        <begin position="577"/>
        <end position="629"/>
    </location>
</feature>
<proteinExistence type="predicted"/>
<dbReference type="InterPro" id="IPR013656">
    <property type="entry name" value="PAS_4"/>
</dbReference>
<evidence type="ECO:0000256" key="1">
    <source>
        <dbReference type="ARBA" id="ARBA00001946"/>
    </source>
</evidence>
<dbReference type="SUPFAM" id="SSF55785">
    <property type="entry name" value="PYP-like sensor domain (PAS domain)"/>
    <property type="match status" value="4"/>
</dbReference>
<dbReference type="RefSeq" id="WP_092996513.1">
    <property type="nucleotide sequence ID" value="NZ_FMWD01000006.1"/>
</dbReference>
<feature type="domain" description="PAS" evidence="3">
    <location>
        <begin position="626"/>
        <end position="672"/>
    </location>
</feature>
<dbReference type="InterPro" id="IPR029016">
    <property type="entry name" value="GAF-like_dom_sf"/>
</dbReference>
<feature type="coiled-coil region" evidence="2">
    <location>
        <begin position="196"/>
        <end position="230"/>
    </location>
</feature>
<evidence type="ECO:0000256" key="2">
    <source>
        <dbReference type="SAM" id="Coils"/>
    </source>
</evidence>
<dbReference type="Proteomes" id="UP000199648">
    <property type="component" value="Unassembled WGS sequence"/>
</dbReference>
<dbReference type="EMBL" id="FMWD01000006">
    <property type="protein sequence ID" value="SCZ61222.1"/>
    <property type="molecule type" value="Genomic_DNA"/>
</dbReference>
<dbReference type="NCBIfam" id="TIGR00254">
    <property type="entry name" value="GGDEF"/>
    <property type="match status" value="1"/>
</dbReference>
<dbReference type="InterPro" id="IPR000160">
    <property type="entry name" value="GGDEF_dom"/>
</dbReference>
<dbReference type="Pfam" id="PF00990">
    <property type="entry name" value="GGDEF"/>
    <property type="match status" value="1"/>
</dbReference>
<dbReference type="CDD" id="cd01949">
    <property type="entry name" value="GGDEF"/>
    <property type="match status" value="1"/>
</dbReference>
<feature type="domain" description="PAS" evidence="3">
    <location>
        <begin position="524"/>
        <end position="573"/>
    </location>
</feature>
<dbReference type="Pfam" id="PF13426">
    <property type="entry name" value="PAS_9"/>
    <property type="match status" value="1"/>
</dbReference>
<dbReference type="InterPro" id="IPR003018">
    <property type="entry name" value="GAF"/>
</dbReference>
<dbReference type="SUPFAM" id="SSF55781">
    <property type="entry name" value="GAF domain-like"/>
    <property type="match status" value="1"/>
</dbReference>
<dbReference type="NCBIfam" id="TIGR00229">
    <property type="entry name" value="sensory_box"/>
    <property type="match status" value="4"/>
</dbReference>
<dbReference type="GO" id="GO:0003824">
    <property type="term" value="F:catalytic activity"/>
    <property type="evidence" value="ECO:0007669"/>
    <property type="project" value="UniProtKB-ARBA"/>
</dbReference>
<evidence type="ECO:0000313" key="8">
    <source>
        <dbReference type="Proteomes" id="UP000199648"/>
    </source>
</evidence>
<evidence type="ECO:0000259" key="3">
    <source>
        <dbReference type="PROSITE" id="PS50112"/>
    </source>
</evidence>
<dbReference type="InterPro" id="IPR043128">
    <property type="entry name" value="Rev_trsase/Diguanyl_cyclase"/>
</dbReference>
<dbReference type="SMART" id="SM00091">
    <property type="entry name" value="PAS"/>
    <property type="match status" value="4"/>
</dbReference>
<feature type="domain" description="PAC" evidence="4">
    <location>
        <begin position="699"/>
        <end position="751"/>
    </location>
</feature>
<dbReference type="CDD" id="cd01948">
    <property type="entry name" value="EAL"/>
    <property type="match status" value="1"/>
</dbReference>
<gene>
    <name evidence="7" type="ORF">SAMN03097708_02103</name>
</gene>
<dbReference type="Gene3D" id="3.30.450.20">
    <property type="entry name" value="PAS domain"/>
    <property type="match status" value="4"/>
</dbReference>
<dbReference type="SMART" id="SM00065">
    <property type="entry name" value="GAF"/>
    <property type="match status" value="1"/>
</dbReference>
<dbReference type="PROSITE" id="PS50883">
    <property type="entry name" value="EAL"/>
    <property type="match status" value="1"/>
</dbReference>
<dbReference type="SUPFAM" id="SSF141868">
    <property type="entry name" value="EAL domain-like"/>
    <property type="match status" value="1"/>
</dbReference>
<dbReference type="OrthoDB" id="7053140at2"/>
<reference evidence="7 8" key="1">
    <citation type="submission" date="2016-10" db="EMBL/GenBank/DDBJ databases">
        <authorList>
            <person name="de Groot N.N."/>
        </authorList>
    </citation>
    <scope>NUCLEOTIDE SEQUENCE [LARGE SCALE GENOMIC DNA]</scope>
    <source>
        <strain evidence="7 8">HLD2</strain>
    </source>
</reference>
<keyword evidence="2" id="KW-0175">Coiled coil</keyword>
<feature type="domain" description="PAC" evidence="4">
    <location>
        <begin position="288"/>
        <end position="344"/>
    </location>
</feature>
<comment type="cofactor">
    <cofactor evidence="1">
        <name>Mg(2+)</name>
        <dbReference type="ChEBI" id="CHEBI:18420"/>
    </cofactor>
</comment>
<dbReference type="SUPFAM" id="SSF55073">
    <property type="entry name" value="Nucleotide cyclase"/>
    <property type="match status" value="1"/>
</dbReference>
<dbReference type="PANTHER" id="PTHR44757">
    <property type="entry name" value="DIGUANYLATE CYCLASE DGCP"/>
    <property type="match status" value="1"/>
</dbReference>
<dbReference type="Pfam" id="PF08448">
    <property type="entry name" value="PAS_4"/>
    <property type="match status" value="2"/>
</dbReference>
<dbReference type="CDD" id="cd00130">
    <property type="entry name" value="PAS"/>
    <property type="match status" value="4"/>
</dbReference>
<organism evidence="7 8">
    <name type="scientific">Thiohalomonas denitrificans</name>
    <dbReference type="NCBI Taxonomy" id="415747"/>
    <lineage>
        <taxon>Bacteria</taxon>
        <taxon>Pseudomonadati</taxon>
        <taxon>Pseudomonadota</taxon>
        <taxon>Gammaproteobacteria</taxon>
        <taxon>Thiohalomonadales</taxon>
        <taxon>Thiohalomonadaceae</taxon>
        <taxon>Thiohalomonas</taxon>
    </lineage>
</organism>
<feature type="domain" description="PAS" evidence="3">
    <location>
        <begin position="220"/>
        <end position="290"/>
    </location>
</feature>
<evidence type="ECO:0000259" key="4">
    <source>
        <dbReference type="PROSITE" id="PS50113"/>
    </source>
</evidence>
<dbReference type="PANTHER" id="PTHR44757:SF2">
    <property type="entry name" value="BIOFILM ARCHITECTURE MAINTENANCE PROTEIN MBAA"/>
    <property type="match status" value="1"/>
</dbReference>
<protein>
    <submittedName>
        <fullName evidence="7">PAS domain S-box-containing protein/diguanylate cyclase (GGDEF) domain-containing protein</fullName>
    </submittedName>
</protein>
<dbReference type="InterPro" id="IPR000700">
    <property type="entry name" value="PAS-assoc_C"/>
</dbReference>
<dbReference type="InterPro" id="IPR001610">
    <property type="entry name" value="PAC"/>
</dbReference>
<dbReference type="Pfam" id="PF00563">
    <property type="entry name" value="EAL"/>
    <property type="match status" value="1"/>
</dbReference>
<dbReference type="Pfam" id="PF01590">
    <property type="entry name" value="GAF"/>
    <property type="match status" value="1"/>
</dbReference>
<dbReference type="FunFam" id="3.30.70.270:FF:000001">
    <property type="entry name" value="Diguanylate cyclase domain protein"/>
    <property type="match status" value="1"/>
</dbReference>
<dbReference type="PROSITE" id="PS50113">
    <property type="entry name" value="PAC"/>
    <property type="match status" value="3"/>
</dbReference>
<dbReference type="InterPro" id="IPR029787">
    <property type="entry name" value="Nucleotide_cyclase"/>
</dbReference>
<dbReference type="AlphaFoldDB" id="A0A1G5QHP8"/>
<dbReference type="InterPro" id="IPR035919">
    <property type="entry name" value="EAL_sf"/>
</dbReference>
<keyword evidence="8" id="KW-1185">Reference proteome</keyword>
<dbReference type="Pfam" id="PF08447">
    <property type="entry name" value="PAS_3"/>
    <property type="match status" value="1"/>
</dbReference>
<feature type="domain" description="GGDEF" evidence="6">
    <location>
        <begin position="783"/>
        <end position="916"/>
    </location>
</feature>
<dbReference type="SMART" id="SM00267">
    <property type="entry name" value="GGDEF"/>
    <property type="match status" value="1"/>
</dbReference>
<dbReference type="Gene3D" id="3.30.450.40">
    <property type="match status" value="1"/>
</dbReference>
<dbReference type="InterPro" id="IPR035965">
    <property type="entry name" value="PAS-like_dom_sf"/>
</dbReference>
<feature type="domain" description="PAS" evidence="3">
    <location>
        <begin position="56"/>
        <end position="127"/>
    </location>
</feature>
<name>A0A1G5QHP8_9GAMM</name>
<dbReference type="InterPro" id="IPR001633">
    <property type="entry name" value="EAL_dom"/>
</dbReference>
<evidence type="ECO:0000313" key="7">
    <source>
        <dbReference type="EMBL" id="SCZ61222.1"/>
    </source>
</evidence>
<sequence>MSEQNRARPISLETRIRSVSRQLADAEGGWVGKSGGVDPAEAISLLGLARKTLKASEDRYQRLVARAGAIVCEVQPDGTLLSLNDAVAKATGFRPAELIGQAWWDKLFPGEYRRGLWRLYRRLCRGDVEGWEIRVQSKHRTPVVIELSTANTYDGSHLKLISAFGIDVTAERVAQAEVDRIRADLQEKIWERTDALERINAELQIEIIEREQFEKALRTSEERFRRAVNNLPALVALYDAQLRIRFINTRALELWELSEREVIGSRDEELFPPSVTESYLPTLHRALRSRRPQFVEAHTDIRGQPFTFVFTYVPLLDNKGDIEELLGIAYDVTERRQIEEDLRIRHRELQTLNRISEIALTRRSLSAAYKDIALVLRETTEFSTVLIETYDAEHDRLVAQVVQGLELLQEERKPDHTARQVLRQRKIRVQHRQGGRGGVLGPELRTVLTVPMVVRESVVGLISVAALEEMAVDERQTQLMTVTANYIAVMTDRQRAEEALRESEAQRERAEQFSLIMVVRTGLDGRWLRTTPRLSEWLGYSPTELEKLRVQDVTHPEDLPQTEAAFQRLWNGEARSVEYEKRYVTKDGRTVWASVNISVVTDGDGKPLHFLAYIRDITEQKHTEEELRLAARVFESKAEAIMILDTEKCIVNVNGAFSEITGYRRGEVVGRSPRLLDSGRHSEEFFRHMWEHVEHHGQWQGELWGRRRNGQIFPALLNMGDVLDEQDRVINYVGIFRDITEIKQSQEQLERLANYDSLTRLPNRNLFYDRLKHGIDRARRVKKRVAILFVDLDNFKVINDTLGHDAGDDLLKKVADRLGQSIRSEDTVARVGGDEFIILLEEVEDIASVAETARRINSSLFMPMHLHGETVDITGSIGISVYPDDGEEIEVLLKNADTAMYVAKEEGRNNYRFFTGGMNQKAIERLSIESALRRALERDEFFLVYQPQIEVSTGAEIALEAAIRWNHPEQGVLRPNRFMPVAEASGLIDAVGDWVLHKVCQQIFIWTTTGAIRHRVAINLSPRQFRQPRIAEIIIAAIHEHGIQPNDLELELTETAVMQDPEATFRILYTLKEAGVHITIDDFGIGYSSLFYLKRFPIDKLKLDMSFVHDVVSDPDDAAISNAIIVMAHSLNIDVIAEGVETQEQLDFFVSHGCDGMQGFLFSPPLRVEQISKGG</sequence>
<dbReference type="InterPro" id="IPR052155">
    <property type="entry name" value="Biofilm_reg_signaling"/>
</dbReference>
<dbReference type="SMART" id="SM00052">
    <property type="entry name" value="EAL"/>
    <property type="match status" value="1"/>
</dbReference>
<dbReference type="PROSITE" id="PS50112">
    <property type="entry name" value="PAS"/>
    <property type="match status" value="4"/>
</dbReference>
<dbReference type="InterPro" id="IPR000014">
    <property type="entry name" value="PAS"/>
</dbReference>
<dbReference type="Gene3D" id="3.20.20.450">
    <property type="entry name" value="EAL domain"/>
    <property type="match status" value="1"/>
</dbReference>
<evidence type="ECO:0000259" key="5">
    <source>
        <dbReference type="PROSITE" id="PS50883"/>
    </source>
</evidence>
<dbReference type="SMART" id="SM00086">
    <property type="entry name" value="PAC"/>
    <property type="match status" value="4"/>
</dbReference>
<accession>A0A1G5QHP8</accession>
<evidence type="ECO:0000259" key="6">
    <source>
        <dbReference type="PROSITE" id="PS50887"/>
    </source>
</evidence>
<dbReference type="InterPro" id="IPR013655">
    <property type="entry name" value="PAS_fold_3"/>
</dbReference>
<dbReference type="STRING" id="415747.SAMN03097708_02103"/>
<dbReference type="PROSITE" id="PS50887">
    <property type="entry name" value="GGDEF"/>
    <property type="match status" value="1"/>
</dbReference>
<feature type="domain" description="EAL" evidence="5">
    <location>
        <begin position="925"/>
        <end position="1175"/>
    </location>
</feature>
<dbReference type="Gene3D" id="3.30.70.270">
    <property type="match status" value="1"/>
</dbReference>